<dbReference type="InterPro" id="IPR052358">
    <property type="entry name" value="Aro_Compnd_Degr_Hydrolases"/>
</dbReference>
<proteinExistence type="predicted"/>
<feature type="domain" description="Amidohydrolase-related" evidence="1">
    <location>
        <begin position="5"/>
        <end position="246"/>
    </location>
</feature>
<dbReference type="OrthoDB" id="9787654at2"/>
<organism evidence="2 3">
    <name type="scientific">Sphingobacterium corticibacter</name>
    <dbReference type="NCBI Taxonomy" id="2171749"/>
    <lineage>
        <taxon>Bacteria</taxon>
        <taxon>Pseudomonadati</taxon>
        <taxon>Bacteroidota</taxon>
        <taxon>Sphingobacteriia</taxon>
        <taxon>Sphingobacteriales</taxon>
        <taxon>Sphingobacteriaceae</taxon>
        <taxon>Sphingobacterium</taxon>
    </lineage>
</organism>
<evidence type="ECO:0000259" key="1">
    <source>
        <dbReference type="Pfam" id="PF04909"/>
    </source>
</evidence>
<dbReference type="Proteomes" id="UP000245627">
    <property type="component" value="Unassembled WGS sequence"/>
</dbReference>
<dbReference type="RefSeq" id="WP_116775313.1">
    <property type="nucleotide sequence ID" value="NZ_QDKG01000002.1"/>
</dbReference>
<sequence>MKLFDAHFHIINPQFPLVENNGYLPPEFVTKDYLQATSAYELVGGAVVSGSFQAFDQDYLIDTLSTLGDGFVGVANIPHTMSELELALLNKANVVAVRFNVKRGGSEKLEHIEQLSNKLYEEYGWHTELYIDSKDLKELKPVLQNIPKFSIDHLGLSKEGLDDLYFWVDKGVKIKATGFGRINFDPISVMKRIHQINPHALLFGTDLPSTRATVPFSDKDVQLVSDNFSTDDLEKIMYKNAEAWYHRT</sequence>
<dbReference type="PANTHER" id="PTHR35563:SF2">
    <property type="entry name" value="BARREL METAL-DEPENDENT HYDROLASE, PUTATIVE (AFU_ORTHOLOGUE AFUA_1G16240)-RELATED"/>
    <property type="match status" value="1"/>
</dbReference>
<evidence type="ECO:0000313" key="2">
    <source>
        <dbReference type="EMBL" id="PVH25742.1"/>
    </source>
</evidence>
<dbReference type="InterPro" id="IPR032466">
    <property type="entry name" value="Metal_Hydrolase"/>
</dbReference>
<dbReference type="AlphaFoldDB" id="A0A2T8HKB1"/>
<keyword evidence="3" id="KW-1185">Reference proteome</keyword>
<accession>A0A2T8HKB1</accession>
<dbReference type="SUPFAM" id="SSF51556">
    <property type="entry name" value="Metallo-dependent hydrolases"/>
    <property type="match status" value="1"/>
</dbReference>
<name>A0A2T8HKB1_9SPHI</name>
<dbReference type="Gene3D" id="3.20.20.140">
    <property type="entry name" value="Metal-dependent hydrolases"/>
    <property type="match status" value="1"/>
</dbReference>
<protein>
    <submittedName>
        <fullName evidence="2">2-pyrone-4,6-dicarboxylate hydrolase</fullName>
    </submittedName>
</protein>
<dbReference type="GO" id="GO:0016787">
    <property type="term" value="F:hydrolase activity"/>
    <property type="evidence" value="ECO:0007669"/>
    <property type="project" value="UniProtKB-KW"/>
</dbReference>
<evidence type="ECO:0000313" key="3">
    <source>
        <dbReference type="Proteomes" id="UP000245627"/>
    </source>
</evidence>
<dbReference type="Pfam" id="PF04909">
    <property type="entry name" value="Amidohydro_2"/>
    <property type="match status" value="1"/>
</dbReference>
<comment type="caution">
    <text evidence="2">The sequence shown here is derived from an EMBL/GenBank/DDBJ whole genome shotgun (WGS) entry which is preliminary data.</text>
</comment>
<dbReference type="InterPro" id="IPR006680">
    <property type="entry name" value="Amidohydro-rel"/>
</dbReference>
<dbReference type="PANTHER" id="PTHR35563">
    <property type="entry name" value="BARREL METAL-DEPENDENT HYDROLASE, PUTATIVE (AFU_ORTHOLOGUE AFUA_1G16240)-RELATED"/>
    <property type="match status" value="1"/>
</dbReference>
<reference evidence="2 3" key="1">
    <citation type="submission" date="2018-04" db="EMBL/GenBank/DDBJ databases">
        <title>Sphingobacterium cortibacter sp. nov.</title>
        <authorList>
            <person name="Li Y."/>
        </authorList>
    </citation>
    <scope>NUCLEOTIDE SEQUENCE [LARGE SCALE GENOMIC DNA]</scope>
    <source>
        <strain evidence="2 3">2c-3</strain>
    </source>
</reference>
<gene>
    <name evidence="2" type="ORF">DC487_07335</name>
</gene>
<keyword evidence="2" id="KW-0378">Hydrolase</keyword>
<dbReference type="EMBL" id="QDKG01000002">
    <property type="protein sequence ID" value="PVH25742.1"/>
    <property type="molecule type" value="Genomic_DNA"/>
</dbReference>